<dbReference type="KEGG" id="lko:ABN16_05300"/>
<name>A0AAC9ER04_9LACO</name>
<gene>
    <name evidence="1" type="ORF">ABN16_05300</name>
</gene>
<dbReference type="RefSeq" id="WP_048733567.1">
    <property type="nucleotide sequence ID" value="NZ_CP012033.1"/>
</dbReference>
<proteinExistence type="predicted"/>
<organism evidence="1 2">
    <name type="scientific">Levilactobacillus koreensis</name>
    <dbReference type="NCBI Taxonomy" id="637971"/>
    <lineage>
        <taxon>Bacteria</taxon>
        <taxon>Bacillati</taxon>
        <taxon>Bacillota</taxon>
        <taxon>Bacilli</taxon>
        <taxon>Lactobacillales</taxon>
        <taxon>Lactobacillaceae</taxon>
        <taxon>Levilactobacillus</taxon>
    </lineage>
</organism>
<dbReference type="AlphaFoldDB" id="A0AAC9ER04"/>
<dbReference type="EMBL" id="CP012033">
    <property type="protein sequence ID" value="AKP64471.1"/>
    <property type="molecule type" value="Genomic_DNA"/>
</dbReference>
<accession>A0AAC9ER04</accession>
<dbReference type="Proteomes" id="UP000036000">
    <property type="component" value="Chromosome"/>
</dbReference>
<evidence type="ECO:0000313" key="2">
    <source>
        <dbReference type="Proteomes" id="UP000036000"/>
    </source>
</evidence>
<evidence type="ECO:0000313" key="1">
    <source>
        <dbReference type="EMBL" id="AKP64471.1"/>
    </source>
</evidence>
<keyword evidence="2" id="KW-1185">Reference proteome</keyword>
<reference evidence="1 2" key="1">
    <citation type="submission" date="2015-07" db="EMBL/GenBank/DDBJ databases">
        <title>Lactobacillus korensis/26-25/ whole genome sequencing.</title>
        <authorList>
            <person name="Kim M.K."/>
            <person name="Im W.-T."/>
            <person name="Srinivasan S."/>
            <person name="Lee J.-J."/>
        </authorList>
    </citation>
    <scope>NUCLEOTIDE SEQUENCE [LARGE SCALE GENOMIC DNA]</scope>
    <source>
        <strain evidence="1 2">26-25</strain>
    </source>
</reference>
<sequence length="512" mass="57387">MGKVNEIDALWPQFLTSEQYQAIDDIPASYVQMCVSQFGSMMTTMFSRTLSQWTVEDVQTLLVMLGNMAAKDPDPTAAGTLVDTYDSIQMFIEFAVVTRKTKITRAEYNQLAMILNGIIDTIPDENQGQEDLFDGGQFDDGLPQWQQRTADNISAYTDQWVSAYVASADWKKRPKGVAEDFLRMVLDTLTERAYNDYRKTPKSWTKKAIVGVFSGYFVSNLTLEPEEYALVVPALCALLDFLGQNGWLNVKKVGTYQRYMMAAAPAMIERAKDPDNYGPAKLTWQQMVAEGVDTDDPQAIQQFMDKANAQNGVGGLYKSNEQLTSSLDLSADEIEKILKSPDRLKLLAKDCDPDTQQRFLKQVHLPETDGWRKETAIKAHQIGVQAGVRLWLTRDNYDNLPSWATIAGNVILNAADIADLFYAQYATVPDQWKAADWQEFGTWAKTEQKDYQANGRFFAAVMQALVALGDLTVDQAKQCSDAFFGKTSTSKAGNVVSMQAARKLLKKKKHDK</sequence>
<protein>
    <submittedName>
        <fullName evidence="1">Uncharacterized protein</fullName>
    </submittedName>
</protein>